<organism evidence="1 2">
    <name type="scientific">Companilactobacillus mishanensis</name>
    <dbReference type="NCBI Taxonomy" id="2486008"/>
    <lineage>
        <taxon>Bacteria</taxon>
        <taxon>Bacillati</taxon>
        <taxon>Bacillota</taxon>
        <taxon>Bacilli</taxon>
        <taxon>Lactobacillales</taxon>
        <taxon>Lactobacillaceae</taxon>
        <taxon>Companilactobacillus</taxon>
    </lineage>
</organism>
<reference evidence="1 2" key="1">
    <citation type="journal article" date="2019" name="Syst. Appl. Microbiol.">
        <title>Polyphasic characterization of two novel Lactobacillus spp. isolated from blown salami packages: Description of Lactobacillus halodurans sp. nov. and Lactobacillus salsicarnum sp. nov.</title>
        <authorList>
            <person name="Schuster J.A."/>
            <person name="Klingl A."/>
            <person name="Vogel R.F."/>
            <person name="Ehrmann M.A."/>
        </authorList>
    </citation>
    <scope>NUCLEOTIDE SEQUENCE [LARGE SCALE GENOMIC DNA]</scope>
    <source>
        <strain evidence="1 2">TMW 1.2098</strain>
    </source>
</reference>
<proteinExistence type="predicted"/>
<protein>
    <recommendedName>
        <fullName evidence="3">DUF1310 family protein</fullName>
    </recommendedName>
</protein>
<evidence type="ECO:0000313" key="2">
    <source>
        <dbReference type="Proteomes" id="UP000436655"/>
    </source>
</evidence>
<dbReference type="Proteomes" id="UP000436655">
    <property type="component" value="Unassembled WGS sequence"/>
</dbReference>
<keyword evidence="2" id="KW-1185">Reference proteome</keyword>
<comment type="caution">
    <text evidence="1">The sequence shown here is derived from an EMBL/GenBank/DDBJ whole genome shotgun (WGS) entry which is preliminary data.</text>
</comment>
<sequence>MTKFYIVFVVVCIILGRIQQKYTDKDYRKFKAMVKFAKGNEPAIKEKLISQDIDNNITSIQLNYPKTFKKPHEVYAIPGYVNNDKKLSFEANFEKSEQGEIVLDDYSISLVLNNLLKDEVRTF</sequence>
<dbReference type="RefSeq" id="WP_125704261.1">
    <property type="nucleotide sequence ID" value="NZ_JBHTOO010000004.1"/>
</dbReference>
<gene>
    <name evidence="1" type="ORF">FHL03_10530</name>
</gene>
<evidence type="ECO:0008006" key="3">
    <source>
        <dbReference type="Google" id="ProtNLM"/>
    </source>
</evidence>
<accession>A0ABW9P9F5</accession>
<name>A0ABW9P9F5_9LACO</name>
<dbReference type="Gene3D" id="3.10.450.130">
    <property type="entry name" value="folded 79 residue fragment of lin0334 like domains"/>
    <property type="match status" value="1"/>
</dbReference>
<dbReference type="EMBL" id="VDFN01000012">
    <property type="protein sequence ID" value="MQS45921.1"/>
    <property type="molecule type" value="Genomic_DNA"/>
</dbReference>
<evidence type="ECO:0000313" key="1">
    <source>
        <dbReference type="EMBL" id="MQS45921.1"/>
    </source>
</evidence>